<evidence type="ECO:0008006" key="3">
    <source>
        <dbReference type="Google" id="ProtNLM"/>
    </source>
</evidence>
<protein>
    <recommendedName>
        <fullName evidence="3">Reverse transcriptase domain-containing protein</fullName>
    </recommendedName>
</protein>
<dbReference type="AlphaFoldDB" id="A0AAV1LI17"/>
<organism evidence="1 2">
    <name type="scientific">Parnassius mnemosyne</name>
    <name type="common">clouded apollo</name>
    <dbReference type="NCBI Taxonomy" id="213953"/>
    <lineage>
        <taxon>Eukaryota</taxon>
        <taxon>Metazoa</taxon>
        <taxon>Ecdysozoa</taxon>
        <taxon>Arthropoda</taxon>
        <taxon>Hexapoda</taxon>
        <taxon>Insecta</taxon>
        <taxon>Pterygota</taxon>
        <taxon>Neoptera</taxon>
        <taxon>Endopterygota</taxon>
        <taxon>Lepidoptera</taxon>
        <taxon>Glossata</taxon>
        <taxon>Ditrysia</taxon>
        <taxon>Papilionoidea</taxon>
        <taxon>Papilionidae</taxon>
        <taxon>Parnassiinae</taxon>
        <taxon>Parnassini</taxon>
        <taxon>Parnassius</taxon>
        <taxon>Driopa</taxon>
    </lineage>
</organism>
<evidence type="ECO:0000313" key="1">
    <source>
        <dbReference type="EMBL" id="CAK1593702.1"/>
    </source>
</evidence>
<gene>
    <name evidence="1" type="ORF">PARMNEM_LOCUS13453</name>
</gene>
<reference evidence="1 2" key="1">
    <citation type="submission" date="2023-11" db="EMBL/GenBank/DDBJ databases">
        <authorList>
            <person name="Hedman E."/>
            <person name="Englund M."/>
            <person name="Stromberg M."/>
            <person name="Nyberg Akerstrom W."/>
            <person name="Nylinder S."/>
            <person name="Jareborg N."/>
            <person name="Kallberg Y."/>
            <person name="Kronander E."/>
        </authorList>
    </citation>
    <scope>NUCLEOTIDE SEQUENCE [LARGE SCALE GENOMIC DNA]</scope>
</reference>
<keyword evidence="2" id="KW-1185">Reference proteome</keyword>
<name>A0AAV1LI17_9NEOP</name>
<evidence type="ECO:0000313" key="2">
    <source>
        <dbReference type="Proteomes" id="UP001314205"/>
    </source>
</evidence>
<comment type="caution">
    <text evidence="1">The sequence shown here is derived from an EMBL/GenBank/DDBJ whole genome shotgun (WGS) entry which is preliminary data.</text>
</comment>
<accession>A0AAV1LI17</accession>
<dbReference type="EMBL" id="CAVLGL010000089">
    <property type="protein sequence ID" value="CAK1593702.1"/>
    <property type="molecule type" value="Genomic_DNA"/>
</dbReference>
<proteinExistence type="predicted"/>
<dbReference type="Proteomes" id="UP001314205">
    <property type="component" value="Unassembled WGS sequence"/>
</dbReference>
<sequence length="107" mass="12545">MDYERAFDSAEIWAVLQSLQWCQVDCRATMAIRVQNPNTKPIQLQRGVRLGDVISPKLHCRIGRHFQATGLERIRYRRPWRVHHSLSNCRRFSLYGRIAGGPKHYAQ</sequence>